<dbReference type="GO" id="GO:0048038">
    <property type="term" value="F:quinone binding"/>
    <property type="evidence" value="ECO:0007669"/>
    <property type="project" value="UniProtKB-KW"/>
</dbReference>
<dbReference type="InterPro" id="IPR012932">
    <property type="entry name" value="VKOR"/>
</dbReference>
<keyword evidence="5" id="KW-0874">Quinone</keyword>
<evidence type="ECO:0000313" key="15">
    <source>
        <dbReference type="RefSeq" id="XP_024867228.1"/>
    </source>
</evidence>
<dbReference type="AlphaFoldDB" id="A0A6J1PCN9"/>
<dbReference type="GeneID" id="112451677"/>
<keyword evidence="6" id="KW-0256">Endoplasmic reticulum</keyword>
<feature type="transmembrane region" description="Helical" evidence="12">
    <location>
        <begin position="127"/>
        <end position="149"/>
    </location>
</feature>
<dbReference type="GO" id="GO:0042373">
    <property type="term" value="P:vitamin K metabolic process"/>
    <property type="evidence" value="ECO:0007669"/>
    <property type="project" value="InterPro"/>
</dbReference>
<evidence type="ECO:0000256" key="7">
    <source>
        <dbReference type="ARBA" id="ARBA00022989"/>
    </source>
</evidence>
<feature type="transmembrane region" description="Helical" evidence="12">
    <location>
        <begin position="100"/>
        <end position="121"/>
    </location>
</feature>
<dbReference type="GO" id="GO:0005789">
    <property type="term" value="C:endoplasmic reticulum membrane"/>
    <property type="evidence" value="ECO:0007669"/>
    <property type="project" value="UniProtKB-SubCell"/>
</dbReference>
<dbReference type="RefSeq" id="XP_024867228.1">
    <property type="nucleotide sequence ID" value="XM_025011460.1"/>
</dbReference>
<protein>
    <recommendedName>
        <fullName evidence="3">vitamin-K-epoxide reductase (warfarin-sensitive)</fullName>
        <ecNumber evidence="3">1.17.4.4</ecNumber>
    </recommendedName>
</protein>
<organism evidence="14 15">
    <name type="scientific">Temnothorax curvispinosus</name>
    <dbReference type="NCBI Taxonomy" id="300111"/>
    <lineage>
        <taxon>Eukaryota</taxon>
        <taxon>Metazoa</taxon>
        <taxon>Ecdysozoa</taxon>
        <taxon>Arthropoda</taxon>
        <taxon>Hexapoda</taxon>
        <taxon>Insecta</taxon>
        <taxon>Pterygota</taxon>
        <taxon>Neoptera</taxon>
        <taxon>Endopterygota</taxon>
        <taxon>Hymenoptera</taxon>
        <taxon>Apocrita</taxon>
        <taxon>Aculeata</taxon>
        <taxon>Formicoidea</taxon>
        <taxon>Formicidae</taxon>
        <taxon>Myrmicinae</taxon>
        <taxon>Temnothorax</taxon>
    </lineage>
</organism>
<dbReference type="Proteomes" id="UP000504618">
    <property type="component" value="Unplaced"/>
</dbReference>
<dbReference type="Pfam" id="PF07884">
    <property type="entry name" value="VKOR"/>
    <property type="match status" value="1"/>
</dbReference>
<dbReference type="Gene3D" id="1.20.1440.130">
    <property type="entry name" value="VKOR domain"/>
    <property type="match status" value="1"/>
</dbReference>
<evidence type="ECO:0000259" key="13">
    <source>
        <dbReference type="SMART" id="SM00756"/>
    </source>
</evidence>
<evidence type="ECO:0000256" key="11">
    <source>
        <dbReference type="ARBA" id="ARBA00023284"/>
    </source>
</evidence>
<evidence type="ECO:0000256" key="12">
    <source>
        <dbReference type="SAM" id="Phobius"/>
    </source>
</evidence>
<evidence type="ECO:0000256" key="9">
    <source>
        <dbReference type="ARBA" id="ARBA00023136"/>
    </source>
</evidence>
<dbReference type="CTD" id="3346188"/>
<evidence type="ECO:0000313" key="14">
    <source>
        <dbReference type="Proteomes" id="UP000504618"/>
    </source>
</evidence>
<keyword evidence="9 12" id="KW-0472">Membrane</keyword>
<keyword evidence="10" id="KW-1015">Disulfide bond</keyword>
<reference evidence="15" key="1">
    <citation type="submission" date="2025-08" db="UniProtKB">
        <authorList>
            <consortium name="RefSeq"/>
        </authorList>
    </citation>
    <scope>IDENTIFICATION</scope>
    <source>
        <tissue evidence="15">Whole body</tissue>
    </source>
</reference>
<evidence type="ECO:0000256" key="3">
    <source>
        <dbReference type="ARBA" id="ARBA00012278"/>
    </source>
</evidence>
<evidence type="ECO:0000256" key="10">
    <source>
        <dbReference type="ARBA" id="ARBA00023157"/>
    </source>
</evidence>
<name>A0A6J1PCN9_9HYME</name>
<accession>A0A6J1PCN9</accession>
<keyword evidence="7 12" id="KW-1133">Transmembrane helix</keyword>
<dbReference type="PANTHER" id="PTHR14519:SF8">
    <property type="entry name" value="VITAMIN K EPOXIDE REDUCTASE COMPLEX SUBUNIT 1"/>
    <property type="match status" value="1"/>
</dbReference>
<evidence type="ECO:0000256" key="2">
    <source>
        <dbReference type="ARBA" id="ARBA00006214"/>
    </source>
</evidence>
<evidence type="ECO:0000256" key="6">
    <source>
        <dbReference type="ARBA" id="ARBA00022824"/>
    </source>
</evidence>
<sequence length="168" mass="18573">MPAAGNCALRKFNAGIVSACVIGLGLSYYAYVVETKKEQDDSYEAMCDISETVTCTKVFATEYGKGFGLFPNDSVFNVPNPIYGLAFYTQFAVLSMINNYACTATIVVLGILSNICSIYLIHILYLLKYICVVCVSTYIVNAVMTYLAIKKFRKLTAGDTYKKKMKKS</sequence>
<dbReference type="CDD" id="cd12917">
    <property type="entry name" value="VKOR_euk"/>
    <property type="match status" value="1"/>
</dbReference>
<gene>
    <name evidence="15" type="primary">LOC112451677</name>
</gene>
<dbReference type="InterPro" id="IPR042406">
    <property type="entry name" value="VKORC1/VKORC1L1"/>
</dbReference>
<comment type="subcellular location">
    <subcellularLocation>
        <location evidence="1">Endoplasmic reticulum membrane</location>
        <topology evidence="1">Multi-pass membrane protein</topology>
    </subcellularLocation>
</comment>
<feature type="transmembrane region" description="Helical" evidence="12">
    <location>
        <begin position="12"/>
        <end position="31"/>
    </location>
</feature>
<keyword evidence="11" id="KW-0676">Redox-active center</keyword>
<feature type="domain" description="Vitamin K epoxide reductase" evidence="13">
    <location>
        <begin position="9"/>
        <end position="152"/>
    </location>
</feature>
<evidence type="ECO:0000256" key="5">
    <source>
        <dbReference type="ARBA" id="ARBA00022719"/>
    </source>
</evidence>
<keyword evidence="14" id="KW-1185">Reference proteome</keyword>
<dbReference type="InterPro" id="IPR038354">
    <property type="entry name" value="VKOR_sf"/>
</dbReference>
<evidence type="ECO:0000256" key="4">
    <source>
        <dbReference type="ARBA" id="ARBA00022692"/>
    </source>
</evidence>
<dbReference type="PANTHER" id="PTHR14519">
    <property type="entry name" value="VITAMIN K EPOXIDE REDUCTASE COMPLEX, SUBUNIT 1"/>
    <property type="match status" value="1"/>
</dbReference>
<evidence type="ECO:0000256" key="8">
    <source>
        <dbReference type="ARBA" id="ARBA00023002"/>
    </source>
</evidence>
<evidence type="ECO:0000256" key="1">
    <source>
        <dbReference type="ARBA" id="ARBA00004477"/>
    </source>
</evidence>
<keyword evidence="8" id="KW-0560">Oxidoreductase</keyword>
<dbReference type="OrthoDB" id="17010at2759"/>
<dbReference type="SMART" id="SM00756">
    <property type="entry name" value="VKc"/>
    <property type="match status" value="1"/>
</dbReference>
<dbReference type="EC" id="1.17.4.4" evidence="3"/>
<proteinExistence type="inferred from homology"/>
<keyword evidence="4 12" id="KW-0812">Transmembrane</keyword>
<comment type="similarity">
    <text evidence="2">Belongs to the VKOR family.</text>
</comment>
<dbReference type="GO" id="GO:0047057">
    <property type="term" value="F:vitamin-K-epoxide reductase (warfarin-sensitive) activity"/>
    <property type="evidence" value="ECO:0007669"/>
    <property type="project" value="UniProtKB-EC"/>
</dbReference>